<comment type="caution">
    <text evidence="2">The sequence shown here is derived from an EMBL/GenBank/DDBJ whole genome shotgun (WGS) entry which is preliminary data.</text>
</comment>
<keyword evidence="3" id="KW-1185">Reference proteome</keyword>
<keyword evidence="1" id="KW-0472">Membrane</keyword>
<keyword evidence="1" id="KW-1133">Transmembrane helix</keyword>
<name>A0AAD9P866_RIDPI</name>
<keyword evidence="1" id="KW-0812">Transmembrane</keyword>
<dbReference type="Proteomes" id="UP001209878">
    <property type="component" value="Unassembled WGS sequence"/>
</dbReference>
<accession>A0AAD9P866</accession>
<evidence type="ECO:0000313" key="3">
    <source>
        <dbReference type="Proteomes" id="UP001209878"/>
    </source>
</evidence>
<organism evidence="2 3">
    <name type="scientific">Ridgeia piscesae</name>
    <name type="common">Tubeworm</name>
    <dbReference type="NCBI Taxonomy" id="27915"/>
    <lineage>
        <taxon>Eukaryota</taxon>
        <taxon>Metazoa</taxon>
        <taxon>Spiralia</taxon>
        <taxon>Lophotrochozoa</taxon>
        <taxon>Annelida</taxon>
        <taxon>Polychaeta</taxon>
        <taxon>Sedentaria</taxon>
        <taxon>Canalipalpata</taxon>
        <taxon>Sabellida</taxon>
        <taxon>Siboglinidae</taxon>
        <taxon>Ridgeia</taxon>
    </lineage>
</organism>
<sequence length="163" mass="17727">MSEKKKDKSDGDKTKWSWFHCRLSNAHSSRLFVIVVGVSFIVLGSVLLSQYANKKLRDFLVLGIGMLVVGIAFVAFVSLFIFGDKCSSLWETVKENVPRPRSVSDSSARMVTPATIDLGPNDLYDSNGPTAWATGLPEGDPSVVLDVGQGMRVAVPRHGTTNI</sequence>
<evidence type="ECO:0000313" key="2">
    <source>
        <dbReference type="EMBL" id="KAK2189922.1"/>
    </source>
</evidence>
<reference evidence="2" key="1">
    <citation type="journal article" date="2023" name="Mol. Biol. Evol.">
        <title>Third-Generation Sequencing Reveals the Adaptive Role of the Epigenome in Three Deep-Sea Polychaetes.</title>
        <authorList>
            <person name="Perez M."/>
            <person name="Aroh O."/>
            <person name="Sun Y."/>
            <person name="Lan Y."/>
            <person name="Juniper S.K."/>
            <person name="Young C.R."/>
            <person name="Angers B."/>
            <person name="Qian P.Y."/>
        </authorList>
    </citation>
    <scope>NUCLEOTIDE SEQUENCE</scope>
    <source>
        <strain evidence="2">R07B-5</strain>
    </source>
</reference>
<dbReference type="EMBL" id="JAODUO010000093">
    <property type="protein sequence ID" value="KAK2189922.1"/>
    <property type="molecule type" value="Genomic_DNA"/>
</dbReference>
<proteinExistence type="predicted"/>
<feature type="transmembrane region" description="Helical" evidence="1">
    <location>
        <begin position="31"/>
        <end position="53"/>
    </location>
</feature>
<evidence type="ECO:0000256" key="1">
    <source>
        <dbReference type="SAM" id="Phobius"/>
    </source>
</evidence>
<dbReference type="AlphaFoldDB" id="A0AAD9P866"/>
<feature type="transmembrane region" description="Helical" evidence="1">
    <location>
        <begin position="59"/>
        <end position="82"/>
    </location>
</feature>
<protein>
    <submittedName>
        <fullName evidence="2">Uncharacterized protein</fullName>
    </submittedName>
</protein>
<gene>
    <name evidence="2" type="ORF">NP493_93g00032</name>
</gene>